<accession>A0A1B7XBF5</accession>
<reference evidence="1 2" key="1">
    <citation type="submission" date="2015-01" db="EMBL/GenBank/DDBJ databases">
        <title>Desulfovibrio sp. JC271 draft genome sequence.</title>
        <authorList>
            <person name="Shivani Y."/>
            <person name="Subhash Y."/>
            <person name="Sasikala C."/>
            <person name="Ramana C.V."/>
        </authorList>
    </citation>
    <scope>NUCLEOTIDE SEQUENCE [LARGE SCALE GENOMIC DNA]</scope>
    <source>
        <strain evidence="1 2">JC271</strain>
    </source>
</reference>
<dbReference type="RefSeq" id="WP_066856051.1">
    <property type="nucleotide sequence ID" value="NZ_JXMS01000019.1"/>
</dbReference>
<keyword evidence="2" id="KW-1185">Reference proteome</keyword>
<organism evidence="1 2">
    <name type="scientific">Halodesulfovibrio spirochaetisodalis</name>
    <dbReference type="NCBI Taxonomy" id="1560234"/>
    <lineage>
        <taxon>Bacteria</taxon>
        <taxon>Pseudomonadati</taxon>
        <taxon>Thermodesulfobacteriota</taxon>
        <taxon>Desulfovibrionia</taxon>
        <taxon>Desulfovibrionales</taxon>
        <taxon>Desulfovibrionaceae</taxon>
        <taxon>Halodesulfovibrio</taxon>
    </lineage>
</organism>
<sequence length="147" mass="15975">MKKTFPCSNCDSTVSFTVKNIENTAKHNVLCPHCNTLNHNETIDAVANKVGNRYRRKFTGDTGDTHILIRNEPVEDVNNAMALSFSCTACSQDVTFSPTKVLSRIEHTVTCAKCSTANCNDDIDAQSVAAGSSFIVINTTGKLMPQT</sequence>
<gene>
    <name evidence="1" type="ORF">SP90_11260</name>
</gene>
<dbReference type="AlphaFoldDB" id="A0A1B7XBF5"/>
<proteinExistence type="predicted"/>
<dbReference type="PATRIC" id="fig|1560234.3.peg.1111"/>
<evidence type="ECO:0000313" key="2">
    <source>
        <dbReference type="Proteomes" id="UP000091979"/>
    </source>
</evidence>
<evidence type="ECO:0000313" key="1">
    <source>
        <dbReference type="EMBL" id="OBQ46694.1"/>
    </source>
</evidence>
<name>A0A1B7XBF5_9BACT</name>
<comment type="caution">
    <text evidence="1">The sequence shown here is derived from an EMBL/GenBank/DDBJ whole genome shotgun (WGS) entry which is preliminary data.</text>
</comment>
<dbReference type="EMBL" id="JXMS01000019">
    <property type="protein sequence ID" value="OBQ46694.1"/>
    <property type="molecule type" value="Genomic_DNA"/>
</dbReference>
<dbReference type="Proteomes" id="UP000091979">
    <property type="component" value="Unassembled WGS sequence"/>
</dbReference>
<protein>
    <submittedName>
        <fullName evidence="1">Uncharacterized protein</fullName>
    </submittedName>
</protein>
<dbReference type="OrthoDB" id="5465046at2"/>